<evidence type="ECO:0000256" key="2">
    <source>
        <dbReference type="ARBA" id="ARBA00022692"/>
    </source>
</evidence>
<dbReference type="PANTHER" id="PTHR36974:SF1">
    <property type="entry name" value="DOXX FAMILY MEMBRANE PROTEIN"/>
    <property type="match status" value="1"/>
</dbReference>
<dbReference type="EMBL" id="JBBHJY010000005">
    <property type="protein sequence ID" value="MEJ6010566.1"/>
    <property type="molecule type" value="Genomic_DNA"/>
</dbReference>
<reference evidence="6 7" key="1">
    <citation type="submission" date="2024-03" db="EMBL/GenBank/DDBJ databases">
        <authorList>
            <person name="Jo J.-H."/>
        </authorList>
    </citation>
    <scope>NUCLEOTIDE SEQUENCE [LARGE SCALE GENOMIC DNA]</scope>
    <source>
        <strain evidence="6 7">AS3R-12</strain>
    </source>
</reference>
<keyword evidence="2 5" id="KW-0812">Transmembrane</keyword>
<keyword evidence="7" id="KW-1185">Reference proteome</keyword>
<organism evidence="6 7">
    <name type="scientific">Novosphingobium aquae</name>
    <dbReference type="NCBI Taxonomy" id="3133435"/>
    <lineage>
        <taxon>Bacteria</taxon>
        <taxon>Pseudomonadati</taxon>
        <taxon>Pseudomonadota</taxon>
        <taxon>Alphaproteobacteria</taxon>
        <taxon>Sphingomonadales</taxon>
        <taxon>Sphingomonadaceae</taxon>
        <taxon>Novosphingobium</taxon>
    </lineage>
</organism>
<proteinExistence type="predicted"/>
<dbReference type="Proteomes" id="UP001379235">
    <property type="component" value="Unassembled WGS sequence"/>
</dbReference>
<comment type="caution">
    <text evidence="6">The sequence shown here is derived from an EMBL/GenBank/DDBJ whole genome shotgun (WGS) entry which is preliminary data.</text>
</comment>
<gene>
    <name evidence="6" type="ORF">WG900_11635</name>
</gene>
<feature type="transmembrane region" description="Helical" evidence="5">
    <location>
        <begin position="37"/>
        <end position="60"/>
    </location>
</feature>
<name>A0ABU8SAK1_9SPHN</name>
<dbReference type="Pfam" id="PF13564">
    <property type="entry name" value="DoxX_2"/>
    <property type="match status" value="1"/>
</dbReference>
<dbReference type="RefSeq" id="WP_339967286.1">
    <property type="nucleotide sequence ID" value="NZ_JBBHJY010000005.1"/>
</dbReference>
<evidence type="ECO:0000256" key="4">
    <source>
        <dbReference type="ARBA" id="ARBA00023136"/>
    </source>
</evidence>
<evidence type="ECO:0000256" key="3">
    <source>
        <dbReference type="ARBA" id="ARBA00022989"/>
    </source>
</evidence>
<feature type="transmembrane region" description="Helical" evidence="5">
    <location>
        <begin position="72"/>
        <end position="91"/>
    </location>
</feature>
<feature type="transmembrane region" description="Helical" evidence="5">
    <location>
        <begin position="111"/>
        <end position="131"/>
    </location>
</feature>
<sequence>MTRGQTWGRWLLSLFYFVAGVLHLVTPAPFAGIMPPWVPAPGFVVAATGVAEIAGALALVQPWSVPLRKAGGIGLALYSFCVWPANFQHMWLDMAKADGGAGLGYHVPRLAFQPVLIWLALWAADVIRWSFTAHAAKARK</sequence>
<evidence type="ECO:0000256" key="5">
    <source>
        <dbReference type="SAM" id="Phobius"/>
    </source>
</evidence>
<keyword evidence="4 5" id="KW-0472">Membrane</keyword>
<evidence type="ECO:0000313" key="7">
    <source>
        <dbReference type="Proteomes" id="UP001379235"/>
    </source>
</evidence>
<dbReference type="PANTHER" id="PTHR36974">
    <property type="entry name" value="MEMBRANE PROTEIN-RELATED"/>
    <property type="match status" value="1"/>
</dbReference>
<accession>A0ABU8SAK1</accession>
<comment type="subcellular location">
    <subcellularLocation>
        <location evidence="1">Membrane</location>
        <topology evidence="1">Multi-pass membrane protein</topology>
    </subcellularLocation>
</comment>
<evidence type="ECO:0000313" key="6">
    <source>
        <dbReference type="EMBL" id="MEJ6010566.1"/>
    </source>
</evidence>
<evidence type="ECO:0000256" key="1">
    <source>
        <dbReference type="ARBA" id="ARBA00004141"/>
    </source>
</evidence>
<keyword evidence="3 5" id="KW-1133">Transmembrane helix</keyword>
<protein>
    <submittedName>
        <fullName evidence="6">DoxX family protein</fullName>
    </submittedName>
</protein>
<dbReference type="InterPro" id="IPR032808">
    <property type="entry name" value="DoxX"/>
</dbReference>